<keyword evidence="3" id="KW-0812">Transmembrane</keyword>
<dbReference type="PANTHER" id="PTHR47234:SF1">
    <property type="entry name" value="TONB-DEPENDENT RECEPTOR"/>
    <property type="match status" value="1"/>
</dbReference>
<dbReference type="InterPro" id="IPR012910">
    <property type="entry name" value="Plug_dom"/>
</dbReference>
<feature type="domain" description="TonB-dependent receptor plug" evidence="8">
    <location>
        <begin position="10"/>
        <end position="141"/>
    </location>
</feature>
<protein>
    <submittedName>
        <fullName evidence="9">TonB-dependent receptor</fullName>
    </submittedName>
</protein>
<organism evidence="9">
    <name type="scientific">plant metagenome</name>
    <dbReference type="NCBI Taxonomy" id="1297885"/>
    <lineage>
        <taxon>unclassified sequences</taxon>
        <taxon>metagenomes</taxon>
        <taxon>organismal metagenomes</taxon>
    </lineage>
</organism>
<evidence type="ECO:0000256" key="1">
    <source>
        <dbReference type="ARBA" id="ARBA00004571"/>
    </source>
</evidence>
<keyword evidence="5" id="KW-0472">Membrane</keyword>
<evidence type="ECO:0000256" key="3">
    <source>
        <dbReference type="ARBA" id="ARBA00022692"/>
    </source>
</evidence>
<keyword evidence="6" id="KW-0998">Cell outer membrane</keyword>
<reference evidence="9" key="1">
    <citation type="submission" date="2019-03" db="EMBL/GenBank/DDBJ databases">
        <authorList>
            <person name="Danneels B."/>
        </authorList>
    </citation>
    <scope>NUCLEOTIDE SEQUENCE</scope>
</reference>
<dbReference type="InterPro" id="IPR036942">
    <property type="entry name" value="Beta-barrel_TonB_sf"/>
</dbReference>
<name>A0A484PAG0_9ZZZZ</name>
<dbReference type="EMBL" id="CAADHY010000015">
    <property type="protein sequence ID" value="VFR21700.1"/>
    <property type="molecule type" value="Genomic_DNA"/>
</dbReference>
<dbReference type="Pfam" id="PF07715">
    <property type="entry name" value="Plug"/>
    <property type="match status" value="1"/>
</dbReference>
<evidence type="ECO:0000256" key="6">
    <source>
        <dbReference type="ARBA" id="ARBA00023237"/>
    </source>
</evidence>
<accession>A0A484PAG0</accession>
<dbReference type="PANTHER" id="PTHR47234">
    <property type="match status" value="1"/>
</dbReference>
<dbReference type="PROSITE" id="PS52016">
    <property type="entry name" value="TONB_DEPENDENT_REC_3"/>
    <property type="match status" value="1"/>
</dbReference>
<evidence type="ECO:0000259" key="7">
    <source>
        <dbReference type="Pfam" id="PF00593"/>
    </source>
</evidence>
<keyword evidence="4" id="KW-0798">TonB box</keyword>
<gene>
    <name evidence="9" type="ORF">AMP9_4059</name>
</gene>
<dbReference type="InterPro" id="IPR037066">
    <property type="entry name" value="Plug_dom_sf"/>
</dbReference>
<keyword evidence="2" id="KW-0813">Transport</keyword>
<dbReference type="InterPro" id="IPR000531">
    <property type="entry name" value="Beta-barrel_TonB"/>
</dbReference>
<comment type="subcellular location">
    <subcellularLocation>
        <location evidence="1">Cell outer membrane</location>
        <topology evidence="1">Multi-pass membrane protein</topology>
    </subcellularLocation>
</comment>
<dbReference type="GO" id="GO:0009279">
    <property type="term" value="C:cell outer membrane"/>
    <property type="evidence" value="ECO:0007669"/>
    <property type="project" value="UniProtKB-SubCell"/>
</dbReference>
<dbReference type="Pfam" id="PF00593">
    <property type="entry name" value="TonB_dep_Rec_b-barrel"/>
    <property type="match status" value="1"/>
</dbReference>
<dbReference type="Gene3D" id="2.170.130.10">
    <property type="entry name" value="TonB-dependent receptor, plug domain"/>
    <property type="match status" value="1"/>
</dbReference>
<evidence type="ECO:0000256" key="4">
    <source>
        <dbReference type="ARBA" id="ARBA00023077"/>
    </source>
</evidence>
<dbReference type="InterPro" id="IPR039426">
    <property type="entry name" value="TonB-dep_rcpt-like"/>
</dbReference>
<dbReference type="Gene3D" id="2.40.170.20">
    <property type="entry name" value="TonB-dependent receptor, beta-barrel domain"/>
    <property type="match status" value="1"/>
</dbReference>
<keyword evidence="9" id="KW-0675">Receptor</keyword>
<sequence length="942" mass="104295">MTGTRLQHGDVTSKVIIIDQEDIKSRGVTSITELIRTLPQNLATIGDITNERAKGPLGSSTRGRTRAPSALGTLGVSAANLGGMGAGNTLVLINGRRIAGAAGIEDGFVNLNGIPLSAVERVEINLDGSSAVYGSDAMGGVINFILKRNFVGSTLSVQHEYSSNDADNSRISLYSGYAWNSGSISATLDRSERKPVNNWKTGYVTENYRDYFNGDPAYDYRSFSRGLQPGVIDTSYYYWDPVTQTGYNVAQGLTLPAGFTGVPTIDDFVVIGPEGKRDVVPELAGPESETNSVTLNFEQQITDKLRFTADGLYSRSENSQEQNFNNGALNLMLAPGQYYNPFPAYHFNAWTPGTSVAYYPEAEIEAGELPPGMLTNTTTSWSANLALSYQFTQKTKLELLYSTSASKNEGDSRHFGNLVSFVDDPNSPTGLSCYNFFLANNRYSGDQLARYQQAFDRQCQALTSTDPNLAFNPWKSSADGGGSSVSDFYYLVDDEQRSSRTQNWELRLNGSLYPLPAGDIYYVVGGEWHEDGIDSNEVRNYTGEVVSRDRHAYFAEFTVPVFGHDFTLPGVKSLTLNLAARHDSYDTEGAIGTVDGIPLDLGGEIIYGKNTFSKTTPSFGFRWEVVDGLALRGRWTRGFQAPPLTNLFDVSGSYTYNTIIWNGSDPLYSCTTDCDVDYGPNSRGYYVPNNSAPNPDLKPQSSIQRSLSLSWYPSGVLEGLTLDVSWHRNRIYDEYANRGTLASFLPVADIYAIEQFYPRDANGKILAQQNMIFNIQGSEYESVSYELGYHFASRWGTFEPKVTYLDNLKAERRVNKDVPAISTLGHLLGVDDYKIVGSMRWLYRDVSATLWANYTPGYINDYELFQVAGVVTNPDYAKPVGSYLTYDLTVSWQMRNDLRLNIAGRNLLDKDPRFVVVGGRPYDTARYNVAGRTLSLELQYDF</sequence>
<dbReference type="SUPFAM" id="SSF56935">
    <property type="entry name" value="Porins"/>
    <property type="match status" value="1"/>
</dbReference>
<feature type="domain" description="TonB-dependent receptor-like beta-barrel" evidence="7">
    <location>
        <begin position="423"/>
        <end position="907"/>
    </location>
</feature>
<evidence type="ECO:0000259" key="8">
    <source>
        <dbReference type="Pfam" id="PF07715"/>
    </source>
</evidence>
<evidence type="ECO:0000256" key="5">
    <source>
        <dbReference type="ARBA" id="ARBA00023136"/>
    </source>
</evidence>
<evidence type="ECO:0000313" key="9">
    <source>
        <dbReference type="EMBL" id="VFR21700.1"/>
    </source>
</evidence>
<dbReference type="AlphaFoldDB" id="A0A484PAG0"/>
<evidence type="ECO:0000256" key="2">
    <source>
        <dbReference type="ARBA" id="ARBA00022448"/>
    </source>
</evidence>
<proteinExistence type="predicted"/>